<comment type="caution">
    <text evidence="2">The sequence shown here is derived from an EMBL/GenBank/DDBJ whole genome shotgun (WGS) entry which is preliminary data.</text>
</comment>
<evidence type="ECO:0000313" key="2">
    <source>
        <dbReference type="EMBL" id="KAK4219319.1"/>
    </source>
</evidence>
<protein>
    <submittedName>
        <fullName evidence="2">Uncharacterized protein</fullName>
    </submittedName>
</protein>
<keyword evidence="1" id="KW-0812">Transmembrane</keyword>
<feature type="transmembrane region" description="Helical" evidence="1">
    <location>
        <begin position="38"/>
        <end position="60"/>
    </location>
</feature>
<name>A0AAN6YHC3_9PEZI</name>
<feature type="transmembrane region" description="Helical" evidence="1">
    <location>
        <begin position="6"/>
        <end position="26"/>
    </location>
</feature>
<accession>A0AAN6YHC3</accession>
<keyword evidence="3" id="KW-1185">Reference proteome</keyword>
<dbReference type="AlphaFoldDB" id="A0AAN6YHC3"/>
<evidence type="ECO:0000256" key="1">
    <source>
        <dbReference type="SAM" id="Phobius"/>
    </source>
</evidence>
<keyword evidence="1" id="KW-0472">Membrane</keyword>
<sequence>MGADIRIVYVRCGLFHATFQLFLILLEYRTGPCNGRTALIIGIFSLYSYTPSLCAIFLRITNTHTHNT</sequence>
<evidence type="ECO:0000313" key="3">
    <source>
        <dbReference type="Proteomes" id="UP001301769"/>
    </source>
</evidence>
<organism evidence="2 3">
    <name type="scientific">Rhypophila decipiens</name>
    <dbReference type="NCBI Taxonomy" id="261697"/>
    <lineage>
        <taxon>Eukaryota</taxon>
        <taxon>Fungi</taxon>
        <taxon>Dikarya</taxon>
        <taxon>Ascomycota</taxon>
        <taxon>Pezizomycotina</taxon>
        <taxon>Sordariomycetes</taxon>
        <taxon>Sordariomycetidae</taxon>
        <taxon>Sordariales</taxon>
        <taxon>Naviculisporaceae</taxon>
        <taxon>Rhypophila</taxon>
    </lineage>
</organism>
<dbReference type="EMBL" id="MU858049">
    <property type="protein sequence ID" value="KAK4219319.1"/>
    <property type="molecule type" value="Genomic_DNA"/>
</dbReference>
<keyword evidence="1" id="KW-1133">Transmembrane helix</keyword>
<reference evidence="2" key="2">
    <citation type="submission" date="2023-05" db="EMBL/GenBank/DDBJ databases">
        <authorList>
            <consortium name="Lawrence Berkeley National Laboratory"/>
            <person name="Steindorff A."/>
            <person name="Hensen N."/>
            <person name="Bonometti L."/>
            <person name="Westerberg I."/>
            <person name="Brannstrom I.O."/>
            <person name="Guillou S."/>
            <person name="Cros-Aarteil S."/>
            <person name="Calhoun S."/>
            <person name="Haridas S."/>
            <person name="Kuo A."/>
            <person name="Mondo S."/>
            <person name="Pangilinan J."/>
            <person name="Riley R."/>
            <person name="Labutti K."/>
            <person name="Andreopoulos B."/>
            <person name="Lipzen A."/>
            <person name="Chen C."/>
            <person name="Yanf M."/>
            <person name="Daum C."/>
            <person name="Ng V."/>
            <person name="Clum A."/>
            <person name="Ohm R."/>
            <person name="Martin F."/>
            <person name="Silar P."/>
            <person name="Natvig D."/>
            <person name="Lalanne C."/>
            <person name="Gautier V."/>
            <person name="Ament-Velasquez S.L."/>
            <person name="Kruys A."/>
            <person name="Hutchinson M.I."/>
            <person name="Powell A.J."/>
            <person name="Barry K."/>
            <person name="Miller A.N."/>
            <person name="Grigoriev I.V."/>
            <person name="Debuchy R."/>
            <person name="Gladieux P."/>
            <person name="Thoren M.H."/>
            <person name="Johannesson H."/>
        </authorList>
    </citation>
    <scope>NUCLEOTIDE SEQUENCE</scope>
    <source>
        <strain evidence="2">PSN293</strain>
    </source>
</reference>
<proteinExistence type="predicted"/>
<dbReference type="Proteomes" id="UP001301769">
    <property type="component" value="Unassembled WGS sequence"/>
</dbReference>
<gene>
    <name evidence="2" type="ORF">QBC37DRAFT_410778</name>
</gene>
<reference evidence="2" key="1">
    <citation type="journal article" date="2023" name="Mol. Phylogenet. Evol.">
        <title>Genome-scale phylogeny and comparative genomics of the fungal order Sordariales.</title>
        <authorList>
            <person name="Hensen N."/>
            <person name="Bonometti L."/>
            <person name="Westerberg I."/>
            <person name="Brannstrom I.O."/>
            <person name="Guillou S."/>
            <person name="Cros-Aarteil S."/>
            <person name="Calhoun S."/>
            <person name="Haridas S."/>
            <person name="Kuo A."/>
            <person name="Mondo S."/>
            <person name="Pangilinan J."/>
            <person name="Riley R."/>
            <person name="LaButti K."/>
            <person name="Andreopoulos B."/>
            <person name="Lipzen A."/>
            <person name="Chen C."/>
            <person name="Yan M."/>
            <person name="Daum C."/>
            <person name="Ng V."/>
            <person name="Clum A."/>
            <person name="Steindorff A."/>
            <person name="Ohm R.A."/>
            <person name="Martin F."/>
            <person name="Silar P."/>
            <person name="Natvig D.O."/>
            <person name="Lalanne C."/>
            <person name="Gautier V."/>
            <person name="Ament-Velasquez S.L."/>
            <person name="Kruys A."/>
            <person name="Hutchinson M.I."/>
            <person name="Powell A.J."/>
            <person name="Barry K."/>
            <person name="Miller A.N."/>
            <person name="Grigoriev I.V."/>
            <person name="Debuchy R."/>
            <person name="Gladieux P."/>
            <person name="Hiltunen Thoren M."/>
            <person name="Johannesson H."/>
        </authorList>
    </citation>
    <scope>NUCLEOTIDE SEQUENCE</scope>
    <source>
        <strain evidence="2">PSN293</strain>
    </source>
</reference>